<dbReference type="Proteomes" id="UP000015103">
    <property type="component" value="Unassembled WGS sequence"/>
</dbReference>
<sequence length="121" mass="13919">MAAFLYKPLLRNLKLDVLQLQTKPLFLSSVLKGLIHDEEKHYFILKMPNGVAHVTYKKLNGVLDLNHTYVPEKFRGTGVAAALAKEVFDYCLRNGIHVKISCNYLERYYEAHSSFYQSIVV</sequence>
<evidence type="ECO:0000256" key="2">
    <source>
        <dbReference type="ARBA" id="ARBA00020243"/>
    </source>
</evidence>
<dbReference type="AlphaFoldDB" id="T1HL46"/>
<name>T1HL46_RHOPR</name>
<dbReference type="InterPro" id="IPR016181">
    <property type="entry name" value="Acyl_CoA_acyltransferase"/>
</dbReference>
<dbReference type="RefSeq" id="XP_073972389.1">
    <property type="nucleotide sequence ID" value="XM_074116288.1"/>
</dbReference>
<dbReference type="OMA" id="CFGTHIV"/>
<dbReference type="eggNOG" id="ENOG502S2NM">
    <property type="taxonomic scope" value="Eukaryota"/>
</dbReference>
<dbReference type="EnsemblMetazoa" id="RPRC004770-RA">
    <property type="protein sequence ID" value="RPRC004770-PA"/>
    <property type="gene ID" value="RPRC004770"/>
</dbReference>
<dbReference type="PANTHER" id="PTHR31435">
    <property type="entry name" value="PROTEIN NATD1"/>
    <property type="match status" value="1"/>
</dbReference>
<protein>
    <recommendedName>
        <fullName evidence="2">Protein NATD1</fullName>
    </recommendedName>
    <alternativeName>
        <fullName evidence="3">N-acetyltransferase domain-containing protein 1</fullName>
    </alternativeName>
</protein>
<dbReference type="Pfam" id="PF14542">
    <property type="entry name" value="Acetyltransf_CG"/>
    <property type="match status" value="1"/>
</dbReference>
<accession>T1HL46</accession>
<evidence type="ECO:0000313" key="4">
    <source>
        <dbReference type="EnsemblMetazoa" id="RPRC004770-PA"/>
    </source>
</evidence>
<evidence type="ECO:0000313" key="5">
    <source>
        <dbReference type="Proteomes" id="UP000015103"/>
    </source>
</evidence>
<dbReference type="InterPro" id="IPR031165">
    <property type="entry name" value="GNAT_YJDJ"/>
</dbReference>
<proteinExistence type="inferred from homology"/>
<reference evidence="4" key="1">
    <citation type="submission" date="2015-05" db="UniProtKB">
        <authorList>
            <consortium name="EnsemblMetazoa"/>
        </authorList>
    </citation>
    <scope>IDENTIFICATION</scope>
</reference>
<dbReference type="SUPFAM" id="SSF55729">
    <property type="entry name" value="Acyl-CoA N-acyltransferases (Nat)"/>
    <property type="match status" value="1"/>
</dbReference>
<evidence type="ECO:0000256" key="3">
    <source>
        <dbReference type="ARBA" id="ARBA00031876"/>
    </source>
</evidence>
<dbReference type="InParanoid" id="T1HL46"/>
<dbReference type="HOGENOM" id="CLU_2040936_0_0_1"/>
<dbReference type="VEuPathDB" id="VectorBase:RPRC004770"/>
<dbReference type="PANTHER" id="PTHR31435:SF9">
    <property type="entry name" value="PROTEIN NATD1"/>
    <property type="match status" value="1"/>
</dbReference>
<dbReference type="PROSITE" id="PS51729">
    <property type="entry name" value="GNAT_YJDJ"/>
    <property type="match status" value="1"/>
</dbReference>
<dbReference type="GeneID" id="141448157"/>
<dbReference type="STRING" id="13249.T1HL46"/>
<dbReference type="Gene3D" id="3.40.630.30">
    <property type="match status" value="1"/>
</dbReference>
<evidence type="ECO:0000256" key="1">
    <source>
        <dbReference type="ARBA" id="ARBA00006233"/>
    </source>
</evidence>
<keyword evidence="5" id="KW-1185">Reference proteome</keyword>
<organism evidence="4 5">
    <name type="scientific">Rhodnius prolixus</name>
    <name type="common">Triatomid bug</name>
    <dbReference type="NCBI Taxonomy" id="13249"/>
    <lineage>
        <taxon>Eukaryota</taxon>
        <taxon>Metazoa</taxon>
        <taxon>Ecdysozoa</taxon>
        <taxon>Arthropoda</taxon>
        <taxon>Hexapoda</taxon>
        <taxon>Insecta</taxon>
        <taxon>Pterygota</taxon>
        <taxon>Neoptera</taxon>
        <taxon>Paraneoptera</taxon>
        <taxon>Hemiptera</taxon>
        <taxon>Heteroptera</taxon>
        <taxon>Panheteroptera</taxon>
        <taxon>Cimicomorpha</taxon>
        <taxon>Reduviidae</taxon>
        <taxon>Triatominae</taxon>
        <taxon>Rhodnius</taxon>
    </lineage>
</organism>
<dbReference type="InterPro" id="IPR045057">
    <property type="entry name" value="Gcn5-rel_NAT"/>
</dbReference>
<dbReference type="EMBL" id="ACPB03021733">
    <property type="status" value="NOT_ANNOTATED_CDS"/>
    <property type="molecule type" value="Genomic_DNA"/>
</dbReference>
<comment type="similarity">
    <text evidence="1">Belongs to the NATD1 family.</text>
</comment>